<evidence type="ECO:0000256" key="13">
    <source>
        <dbReference type="ARBA" id="ARBA00023136"/>
    </source>
</evidence>
<dbReference type="PANTHER" id="PTHR24291:SF189">
    <property type="entry name" value="CYTOCHROME P450 4C3-RELATED"/>
    <property type="match status" value="1"/>
</dbReference>
<dbReference type="CDD" id="cd20628">
    <property type="entry name" value="CYP4"/>
    <property type="match status" value="1"/>
</dbReference>
<keyword evidence="12 15" id="KW-0503">Monooxygenase</keyword>
<dbReference type="InterPro" id="IPR036396">
    <property type="entry name" value="Cyt_P450_sf"/>
</dbReference>
<dbReference type="PROSITE" id="PS00086">
    <property type="entry name" value="CYTOCHROME_P450"/>
    <property type="match status" value="1"/>
</dbReference>
<keyword evidence="11 14" id="KW-0408">Iron</keyword>
<reference evidence="17" key="1">
    <citation type="submission" date="2020-08" db="EMBL/GenBank/DDBJ databases">
        <title>Genome sequencing and assembly of the red palm weevil Rhynchophorus ferrugineus.</title>
        <authorList>
            <person name="Dias G.B."/>
            <person name="Bergman C.M."/>
            <person name="Manee M."/>
        </authorList>
    </citation>
    <scope>NUCLEOTIDE SEQUENCE</scope>
    <source>
        <strain evidence="17">AA-2017</strain>
        <tissue evidence="17">Whole larva</tissue>
    </source>
</reference>
<evidence type="ECO:0000256" key="15">
    <source>
        <dbReference type="RuleBase" id="RU000461"/>
    </source>
</evidence>
<evidence type="ECO:0000256" key="12">
    <source>
        <dbReference type="ARBA" id="ARBA00023033"/>
    </source>
</evidence>
<evidence type="ECO:0000256" key="11">
    <source>
        <dbReference type="ARBA" id="ARBA00023004"/>
    </source>
</evidence>
<keyword evidence="6 14" id="KW-0349">Heme</keyword>
<dbReference type="AlphaFoldDB" id="A0A834IQI0"/>
<evidence type="ECO:0000256" key="3">
    <source>
        <dbReference type="ARBA" id="ARBA00004174"/>
    </source>
</evidence>
<dbReference type="InterPro" id="IPR017972">
    <property type="entry name" value="Cyt_P450_CS"/>
</dbReference>
<organism evidence="17 18">
    <name type="scientific">Rhynchophorus ferrugineus</name>
    <name type="common">Red palm weevil</name>
    <name type="synonym">Curculio ferrugineus</name>
    <dbReference type="NCBI Taxonomy" id="354439"/>
    <lineage>
        <taxon>Eukaryota</taxon>
        <taxon>Metazoa</taxon>
        <taxon>Ecdysozoa</taxon>
        <taxon>Arthropoda</taxon>
        <taxon>Hexapoda</taxon>
        <taxon>Insecta</taxon>
        <taxon>Pterygota</taxon>
        <taxon>Neoptera</taxon>
        <taxon>Endopterygota</taxon>
        <taxon>Coleoptera</taxon>
        <taxon>Polyphaga</taxon>
        <taxon>Cucujiformia</taxon>
        <taxon>Curculionidae</taxon>
        <taxon>Dryophthorinae</taxon>
        <taxon>Rhynchophorus</taxon>
    </lineage>
</organism>
<keyword evidence="10 15" id="KW-0560">Oxidoreductase</keyword>
<comment type="subcellular location">
    <subcellularLocation>
        <location evidence="4">Endoplasmic reticulum membrane</location>
        <topology evidence="4">Peripheral membrane protein</topology>
    </subcellularLocation>
    <subcellularLocation>
        <location evidence="3">Microsome membrane</location>
        <topology evidence="3">Peripheral membrane protein</topology>
    </subcellularLocation>
</comment>
<dbReference type="GO" id="GO:0016705">
    <property type="term" value="F:oxidoreductase activity, acting on paired donors, with incorporation or reduction of molecular oxygen"/>
    <property type="evidence" value="ECO:0007669"/>
    <property type="project" value="InterPro"/>
</dbReference>
<dbReference type="GO" id="GO:0004497">
    <property type="term" value="F:monooxygenase activity"/>
    <property type="evidence" value="ECO:0007669"/>
    <property type="project" value="UniProtKB-KW"/>
</dbReference>
<evidence type="ECO:0000256" key="16">
    <source>
        <dbReference type="SAM" id="Phobius"/>
    </source>
</evidence>
<dbReference type="SUPFAM" id="SSF48264">
    <property type="entry name" value="Cytochrome P450"/>
    <property type="match status" value="1"/>
</dbReference>
<comment type="cofactor">
    <cofactor evidence="1 14">
        <name>heme</name>
        <dbReference type="ChEBI" id="CHEBI:30413"/>
    </cofactor>
</comment>
<dbReference type="OrthoDB" id="1470350at2759"/>
<comment type="caution">
    <text evidence="17">The sequence shown here is derived from an EMBL/GenBank/DDBJ whole genome shotgun (WGS) entry which is preliminary data.</text>
</comment>
<evidence type="ECO:0000313" key="17">
    <source>
        <dbReference type="EMBL" id="KAF7284076.1"/>
    </source>
</evidence>
<name>A0A834IQI0_RHYFE</name>
<keyword evidence="16" id="KW-1133">Transmembrane helix</keyword>
<sequence length="655" mass="76954">MKSLLNNYKELPFNGRNNSLTPFNQILQDTGHGGKSYRCKFVSQVVSTTFEKIRWYYDTKEAVEVIENLKPCGVDGLRRITQIRYDNNTPTNCIMFNFQRKTLPESVIYILLASVTQTQIHRFAVSVLTNVRYSYCCCSSILQIKRNMMNWKNIAFYTVQFEITILLSVVIFFVALYGNFVWKRRNMFIQSWNIPGPFNIPFVGAAYKFMVRPEYIYSIFTKLQEKYPDGGKFWFGSKLVYFLHKPEHIGKILGSHKLVKKDELYRPIIECIGEGLLIAPVEKWRKHRKMIMPSFHQKVLDQFVVVFAEKSDILYNILNKHVGIEINMYDLLTKCTLDTVCETAMRLQLNIQIENNNYSYIFDKIMLLTYLRIFQIWNHIYWIWNFLGYEKKLQSYLKVFNNLSNKVIQEKLEERQNNVENKNEVILNGGTKKRMAFLDYIMENESFTATELRDEVNMFLFAGTDTTSSTLSFVFAMLGMFQDVQDKVLKEVLDVIGPDRYAEPQDLSNLQYTERVIKETLRLFPVGAFFVRSVTEDTDVGDFVIPKFSTVYFGVVYIHRNAKYWPNPLNFDPDRFLPEEVAKRHPCCYIPFSYGPRNCIGKNYAMMNMKVLVSTVLRKFKIHCAYKRIEDIKLKTNIVLRFRDGAKVSVTPRIK</sequence>
<keyword evidence="8" id="KW-0256">Endoplasmic reticulum</keyword>
<evidence type="ECO:0000256" key="4">
    <source>
        <dbReference type="ARBA" id="ARBA00004406"/>
    </source>
</evidence>
<keyword evidence="7 14" id="KW-0479">Metal-binding</keyword>
<dbReference type="PRINTS" id="PR00463">
    <property type="entry name" value="EP450I"/>
</dbReference>
<dbReference type="EMBL" id="JAACXV010000084">
    <property type="protein sequence ID" value="KAF7284076.1"/>
    <property type="molecule type" value="Genomic_DNA"/>
</dbReference>
<evidence type="ECO:0000256" key="10">
    <source>
        <dbReference type="ARBA" id="ARBA00023002"/>
    </source>
</evidence>
<evidence type="ECO:0000256" key="7">
    <source>
        <dbReference type="ARBA" id="ARBA00022723"/>
    </source>
</evidence>
<dbReference type="Pfam" id="PF00067">
    <property type="entry name" value="p450"/>
    <property type="match status" value="1"/>
</dbReference>
<dbReference type="PANTHER" id="PTHR24291">
    <property type="entry name" value="CYTOCHROME P450 FAMILY 4"/>
    <property type="match status" value="1"/>
</dbReference>
<dbReference type="InterPro" id="IPR001128">
    <property type="entry name" value="Cyt_P450"/>
</dbReference>
<dbReference type="InterPro" id="IPR002401">
    <property type="entry name" value="Cyt_P450_E_grp-I"/>
</dbReference>
<dbReference type="InterPro" id="IPR050196">
    <property type="entry name" value="Cytochrome_P450_Monoox"/>
</dbReference>
<dbReference type="Gene3D" id="1.10.630.10">
    <property type="entry name" value="Cytochrome P450"/>
    <property type="match status" value="1"/>
</dbReference>
<feature type="binding site" description="axial binding residue" evidence="14">
    <location>
        <position position="599"/>
    </location>
    <ligand>
        <name>heme</name>
        <dbReference type="ChEBI" id="CHEBI:30413"/>
    </ligand>
    <ligandPart>
        <name>Fe</name>
        <dbReference type="ChEBI" id="CHEBI:18248"/>
    </ligandPart>
</feature>
<feature type="transmembrane region" description="Helical" evidence="16">
    <location>
        <begin position="154"/>
        <end position="177"/>
    </location>
</feature>
<evidence type="ECO:0000256" key="1">
    <source>
        <dbReference type="ARBA" id="ARBA00001971"/>
    </source>
</evidence>
<dbReference type="GO" id="GO:0020037">
    <property type="term" value="F:heme binding"/>
    <property type="evidence" value="ECO:0007669"/>
    <property type="project" value="InterPro"/>
</dbReference>
<dbReference type="Proteomes" id="UP000625711">
    <property type="component" value="Unassembled WGS sequence"/>
</dbReference>
<evidence type="ECO:0000256" key="5">
    <source>
        <dbReference type="ARBA" id="ARBA00010617"/>
    </source>
</evidence>
<dbReference type="PRINTS" id="PR00385">
    <property type="entry name" value="P450"/>
</dbReference>
<evidence type="ECO:0000256" key="6">
    <source>
        <dbReference type="ARBA" id="ARBA00022617"/>
    </source>
</evidence>
<evidence type="ECO:0000313" key="18">
    <source>
        <dbReference type="Proteomes" id="UP000625711"/>
    </source>
</evidence>
<keyword evidence="18" id="KW-1185">Reference proteome</keyword>
<evidence type="ECO:0000256" key="9">
    <source>
        <dbReference type="ARBA" id="ARBA00022848"/>
    </source>
</evidence>
<keyword evidence="16" id="KW-0812">Transmembrane</keyword>
<evidence type="ECO:0000256" key="8">
    <source>
        <dbReference type="ARBA" id="ARBA00022824"/>
    </source>
</evidence>
<dbReference type="GO" id="GO:0005506">
    <property type="term" value="F:iron ion binding"/>
    <property type="evidence" value="ECO:0007669"/>
    <property type="project" value="InterPro"/>
</dbReference>
<keyword evidence="9" id="KW-0492">Microsome</keyword>
<accession>A0A834IQI0</accession>
<dbReference type="GO" id="GO:0005789">
    <property type="term" value="C:endoplasmic reticulum membrane"/>
    <property type="evidence" value="ECO:0007669"/>
    <property type="project" value="UniProtKB-SubCell"/>
</dbReference>
<gene>
    <name evidence="17" type="ORF">GWI33_022693</name>
</gene>
<comment type="similarity">
    <text evidence="5 15">Belongs to the cytochrome P450 family.</text>
</comment>
<evidence type="ECO:0000256" key="2">
    <source>
        <dbReference type="ARBA" id="ARBA00003690"/>
    </source>
</evidence>
<protein>
    <submittedName>
        <fullName evidence="17">Uncharacterized protein</fullName>
    </submittedName>
</protein>
<evidence type="ECO:0000256" key="14">
    <source>
        <dbReference type="PIRSR" id="PIRSR602401-1"/>
    </source>
</evidence>
<keyword evidence="13 16" id="KW-0472">Membrane</keyword>
<proteinExistence type="inferred from homology"/>
<comment type="function">
    <text evidence="2">May be involved in the metabolism of insect hormones and in the breakdown of synthetic insecticides.</text>
</comment>